<dbReference type="EMBL" id="JABFUD020000014">
    <property type="protein sequence ID" value="KAI5070852.1"/>
    <property type="molecule type" value="Genomic_DNA"/>
</dbReference>
<reference evidence="3" key="1">
    <citation type="submission" date="2021-01" db="EMBL/GenBank/DDBJ databases">
        <title>Adiantum capillus-veneris genome.</title>
        <authorList>
            <person name="Fang Y."/>
            <person name="Liao Q."/>
        </authorList>
    </citation>
    <scope>NUCLEOTIDE SEQUENCE</scope>
    <source>
        <strain evidence="3">H3</strain>
        <tissue evidence="3">Leaf</tissue>
    </source>
</reference>
<proteinExistence type="predicted"/>
<gene>
    <name evidence="3" type="ORF">GOP47_0015195</name>
</gene>
<dbReference type="InterPro" id="IPR057710">
    <property type="entry name" value="DUF7950"/>
</dbReference>
<dbReference type="PANTHER" id="PTHR33595">
    <property type="entry name" value="VON WILLEBRAND FACTOR A DOMAIN PROTEIN"/>
    <property type="match status" value="1"/>
</dbReference>
<keyword evidence="4" id="KW-1185">Reference proteome</keyword>
<feature type="domain" description="DUF7950" evidence="2">
    <location>
        <begin position="524"/>
        <end position="678"/>
    </location>
</feature>
<dbReference type="OrthoDB" id="1922150at2759"/>
<comment type="caution">
    <text evidence="3">The sequence shown here is derived from an EMBL/GenBank/DDBJ whole genome shotgun (WGS) entry which is preliminary data.</text>
</comment>
<evidence type="ECO:0000256" key="1">
    <source>
        <dbReference type="SAM" id="MobiDB-lite"/>
    </source>
</evidence>
<evidence type="ECO:0000313" key="4">
    <source>
        <dbReference type="Proteomes" id="UP000886520"/>
    </source>
</evidence>
<evidence type="ECO:0000313" key="3">
    <source>
        <dbReference type="EMBL" id="KAI5070852.1"/>
    </source>
</evidence>
<dbReference type="Proteomes" id="UP000886520">
    <property type="component" value="Chromosome 14"/>
</dbReference>
<feature type="region of interest" description="Disordered" evidence="1">
    <location>
        <begin position="1"/>
        <end position="21"/>
    </location>
</feature>
<sequence>MLLCTFPSPSPSPSPLVPHHHSSISQQARALSIQYSSRLKLATRAFFVHPDSSLLMDCTLAAVPTSICPSKTDMIMSRYRPISPKPASFASSSSHAAADPVDGAATILPSFPHCFPQVPQIDRNVYPSTKRTRKRKRDISTIGLKGARKKGCAVMASLAANRGCNSSPMGSHYSAETESASLTLSCLSEVTRLIHEDEGFMARAAASAPSCLLPDRLKGSQGAFTEMIRGITGLSTAAGVHNLMHQSSRAPLVNMSFAMPSSSTELVNTASVESACGLSPVSREQLPLHSCKPIADSAVGNAADTDLQSHVEPSCDLSIAFSATTMVEEGLCVKPSELGLASTPHSPSDVEFAKEAVEAGLRLKEDCADQPVTLSLLPEIPELFDRWKPSLSIAVWDEYSYSFYNRSPEPVALLNNNFDVLWFNNAAMAVEDSLHKQGGGRVLHHLYSLGGPTELGKYQFSVDGSSGDSLVATLWGFVKKPSEDVDAQDASVFEFASRNQRIEASVADKVAGTIVPLALRLIRSSVILMSITNAQTTSEMEPSLHTGIEILKQQHEVSSSPVVISNSSNIVKWVNTAYKQMIGQPECPWLLSLMHDSMLEGEEMQAQSPRLTGQVVLRCCVELPLSVSTFAGWVDVQWRNVAGERSSMTLPCDVTRRVCAKDGGSVLFVWKLDVQASLRL</sequence>
<dbReference type="AlphaFoldDB" id="A0A9D4ZE81"/>
<accession>A0A9D4ZE81</accession>
<evidence type="ECO:0000259" key="2">
    <source>
        <dbReference type="Pfam" id="PF25821"/>
    </source>
</evidence>
<organism evidence="3 4">
    <name type="scientific">Adiantum capillus-veneris</name>
    <name type="common">Maidenhair fern</name>
    <dbReference type="NCBI Taxonomy" id="13818"/>
    <lineage>
        <taxon>Eukaryota</taxon>
        <taxon>Viridiplantae</taxon>
        <taxon>Streptophyta</taxon>
        <taxon>Embryophyta</taxon>
        <taxon>Tracheophyta</taxon>
        <taxon>Polypodiopsida</taxon>
        <taxon>Polypodiidae</taxon>
        <taxon>Polypodiales</taxon>
        <taxon>Pteridineae</taxon>
        <taxon>Pteridaceae</taxon>
        <taxon>Vittarioideae</taxon>
        <taxon>Adiantum</taxon>
    </lineage>
</organism>
<dbReference type="PANTHER" id="PTHR33595:SF7">
    <property type="entry name" value="OS12G0242500 PROTEIN"/>
    <property type="match status" value="1"/>
</dbReference>
<name>A0A9D4ZE81_ADICA</name>
<dbReference type="Pfam" id="PF25821">
    <property type="entry name" value="DUF7950"/>
    <property type="match status" value="1"/>
</dbReference>
<protein>
    <recommendedName>
        <fullName evidence="2">DUF7950 domain-containing protein</fullName>
    </recommendedName>
</protein>